<proteinExistence type="predicted"/>
<accession>A0A2T3Z8U0</accession>
<keyword evidence="2" id="KW-1185">Reference proteome</keyword>
<gene>
    <name evidence="1" type="ORF">M441DRAFT_457040</name>
</gene>
<reference evidence="1 2" key="1">
    <citation type="submission" date="2016-07" db="EMBL/GenBank/DDBJ databases">
        <title>Multiple horizontal gene transfer events from other fungi enriched the ability of initially mycotrophic Trichoderma (Ascomycota) to feed on dead plant biomass.</title>
        <authorList>
            <consortium name="DOE Joint Genome Institute"/>
            <person name="Aerts A."/>
            <person name="Atanasova L."/>
            <person name="Chenthamara K."/>
            <person name="Zhang J."/>
            <person name="Grujic M."/>
            <person name="Henrissat B."/>
            <person name="Kuo A."/>
            <person name="Salamov A."/>
            <person name="Lipzen A."/>
            <person name="Labutti K."/>
            <person name="Barry K."/>
            <person name="Miao Y."/>
            <person name="Rahimi M.J."/>
            <person name="Shen Q."/>
            <person name="Grigoriev I.V."/>
            <person name="Kubicek C.P."/>
            <person name="Druzhinina I.S."/>
        </authorList>
    </citation>
    <scope>NUCLEOTIDE SEQUENCE [LARGE SCALE GENOMIC DNA]</scope>
    <source>
        <strain evidence="1 2">CBS 433.97</strain>
    </source>
</reference>
<dbReference type="Proteomes" id="UP000240493">
    <property type="component" value="Unassembled WGS sequence"/>
</dbReference>
<sequence>MPRSACSRRDLLGSDGQQHHVGPVVVGATSSSSRWLNATLLCLKDAGESDPMAVERVAAMMEAARARLSTQGSSRSKTQRRVCYCSQCAKDEGKAASRAFISFAWKKGERARLRMPQCVRVASAAISLTYSMAASQSQRFMVLKAADGSEH</sequence>
<dbReference type="EMBL" id="KZ679261">
    <property type="protein sequence ID" value="PTB41229.1"/>
    <property type="molecule type" value="Genomic_DNA"/>
</dbReference>
<organism evidence="1 2">
    <name type="scientific">Trichoderma asperellum (strain ATCC 204424 / CBS 433.97 / NBRC 101777)</name>
    <dbReference type="NCBI Taxonomy" id="1042311"/>
    <lineage>
        <taxon>Eukaryota</taxon>
        <taxon>Fungi</taxon>
        <taxon>Dikarya</taxon>
        <taxon>Ascomycota</taxon>
        <taxon>Pezizomycotina</taxon>
        <taxon>Sordariomycetes</taxon>
        <taxon>Hypocreomycetidae</taxon>
        <taxon>Hypocreales</taxon>
        <taxon>Hypocreaceae</taxon>
        <taxon>Trichoderma</taxon>
    </lineage>
</organism>
<protein>
    <submittedName>
        <fullName evidence="1">Uncharacterized protein</fullName>
    </submittedName>
</protein>
<name>A0A2T3Z8U0_TRIA4</name>
<evidence type="ECO:0000313" key="1">
    <source>
        <dbReference type="EMBL" id="PTB41229.1"/>
    </source>
</evidence>
<dbReference type="AlphaFoldDB" id="A0A2T3Z8U0"/>
<evidence type="ECO:0000313" key="2">
    <source>
        <dbReference type="Proteomes" id="UP000240493"/>
    </source>
</evidence>